<sequence>MSRRYNTFNYSLNEKELEKLDRMEEQVMKMSQDMLSFGYPPIQEQPIYHPFVQPQFTNNNDNPLLTMQQNRVKNIQQNIPTEKPNNNVTYPNVVNCGTSNIQNGWIVENLNFQIENDSIELVINLKNSTIEQKEKTKTKATIDAIKFIEKLLVDGSLKKDDTDNFALEKQNFEEKIKNLEKQINKIKNKNSEEANN</sequence>
<protein>
    <submittedName>
        <fullName evidence="3">DRBM domain-containing protein</fullName>
    </submittedName>
</protein>
<keyword evidence="1" id="KW-0175">Coiled coil</keyword>
<dbReference type="Proteomes" id="UP000095281">
    <property type="component" value="Unplaced"/>
</dbReference>
<reference evidence="3" key="1">
    <citation type="submission" date="2016-11" db="UniProtKB">
        <authorList>
            <consortium name="WormBaseParasite"/>
        </authorList>
    </citation>
    <scope>IDENTIFICATION</scope>
</reference>
<organism evidence="2 3">
    <name type="scientific">Meloidogyne hapla</name>
    <name type="common">Root-knot nematode worm</name>
    <dbReference type="NCBI Taxonomy" id="6305"/>
    <lineage>
        <taxon>Eukaryota</taxon>
        <taxon>Metazoa</taxon>
        <taxon>Ecdysozoa</taxon>
        <taxon>Nematoda</taxon>
        <taxon>Chromadorea</taxon>
        <taxon>Rhabditida</taxon>
        <taxon>Tylenchina</taxon>
        <taxon>Tylenchomorpha</taxon>
        <taxon>Tylenchoidea</taxon>
        <taxon>Meloidogynidae</taxon>
        <taxon>Meloidogyninae</taxon>
        <taxon>Meloidogyne</taxon>
    </lineage>
</organism>
<accession>A0A1I8BCT9</accession>
<dbReference type="AlphaFoldDB" id="A0A1I8BCT9"/>
<feature type="coiled-coil region" evidence="1">
    <location>
        <begin position="162"/>
        <end position="196"/>
    </location>
</feature>
<proteinExistence type="predicted"/>
<evidence type="ECO:0000313" key="2">
    <source>
        <dbReference type="Proteomes" id="UP000095281"/>
    </source>
</evidence>
<name>A0A1I8BCT9_MELHA</name>
<evidence type="ECO:0000313" key="3">
    <source>
        <dbReference type="WBParaSite" id="MhA1_Contig1857.frz3.gene3"/>
    </source>
</evidence>
<evidence type="ECO:0000256" key="1">
    <source>
        <dbReference type="SAM" id="Coils"/>
    </source>
</evidence>
<keyword evidence="2" id="KW-1185">Reference proteome</keyword>
<dbReference type="WBParaSite" id="MhA1_Contig1857.frz3.gene3">
    <property type="protein sequence ID" value="MhA1_Contig1857.frz3.gene3"/>
    <property type="gene ID" value="MhA1_Contig1857.frz3.gene3"/>
</dbReference>